<keyword evidence="1 5" id="KW-0963">Cytoplasm</keyword>
<feature type="domain" description="YqgF/RNase H-like" evidence="6">
    <location>
        <begin position="1"/>
        <end position="102"/>
    </location>
</feature>
<evidence type="ECO:0000313" key="7">
    <source>
        <dbReference type="EMBL" id="MBB6049172.1"/>
    </source>
</evidence>
<protein>
    <recommendedName>
        <fullName evidence="5">Putative pre-16S rRNA nuclease</fullName>
        <ecNumber evidence="5">3.1.-.-</ecNumber>
    </recommendedName>
</protein>
<reference evidence="7 8" key="1">
    <citation type="submission" date="2020-08" db="EMBL/GenBank/DDBJ databases">
        <title>Genomic Encyclopedia of Type Strains, Phase IV (KMG-IV): sequencing the most valuable type-strain genomes for metagenomic binning, comparative biology and taxonomic classification.</title>
        <authorList>
            <person name="Goeker M."/>
        </authorList>
    </citation>
    <scope>NUCLEOTIDE SEQUENCE [LARGE SCALE GENOMIC DNA]</scope>
    <source>
        <strain evidence="7 8">DSM 23562</strain>
    </source>
</reference>
<comment type="function">
    <text evidence="5">Could be a nuclease involved in processing of the 5'-end of pre-16S rRNA.</text>
</comment>
<evidence type="ECO:0000256" key="3">
    <source>
        <dbReference type="ARBA" id="ARBA00022722"/>
    </source>
</evidence>
<evidence type="ECO:0000256" key="4">
    <source>
        <dbReference type="ARBA" id="ARBA00022801"/>
    </source>
</evidence>
<dbReference type="GO" id="GO:0000967">
    <property type="term" value="P:rRNA 5'-end processing"/>
    <property type="evidence" value="ECO:0007669"/>
    <property type="project" value="UniProtKB-UniRule"/>
</dbReference>
<dbReference type="PANTHER" id="PTHR33317">
    <property type="entry name" value="POLYNUCLEOTIDYL TRANSFERASE, RIBONUCLEASE H-LIKE SUPERFAMILY PROTEIN"/>
    <property type="match status" value="1"/>
</dbReference>
<evidence type="ECO:0000259" key="6">
    <source>
        <dbReference type="SMART" id="SM00732"/>
    </source>
</evidence>
<keyword evidence="4 5" id="KW-0378">Hydrolase</keyword>
<gene>
    <name evidence="7" type="ORF">HNQ39_000934</name>
</gene>
<accession>A0A7W9W633</accession>
<dbReference type="HAMAP" id="MF_00651">
    <property type="entry name" value="Nuclease_YqgF"/>
    <property type="match status" value="1"/>
</dbReference>
<dbReference type="GO" id="GO:0004518">
    <property type="term" value="F:nuclease activity"/>
    <property type="evidence" value="ECO:0007669"/>
    <property type="project" value="UniProtKB-KW"/>
</dbReference>
<comment type="caution">
    <text evidence="7">The sequence shown here is derived from an EMBL/GenBank/DDBJ whole genome shotgun (WGS) entry which is preliminary data.</text>
</comment>
<dbReference type="PANTHER" id="PTHR33317:SF4">
    <property type="entry name" value="POLYNUCLEOTIDYL TRANSFERASE, RIBONUCLEASE H-LIKE SUPERFAMILY PROTEIN"/>
    <property type="match status" value="1"/>
</dbReference>
<proteinExistence type="inferred from homology"/>
<sequence length="136" mass="14724">MRLLGVDLGTKRIGIAVTDELGFGAYPRTTLARARSRAEDIAAILAWAEREAAEAIVIGLPLSFQGTKNDWTLHCERFAAALGESTALPIILQDEFLSSQEAQADLIAAGVSRKRRDAVIDQAAAVRILESYLKSQ</sequence>
<keyword evidence="8" id="KW-1185">Reference proteome</keyword>
<keyword evidence="3 5" id="KW-0540">Nuclease</keyword>
<evidence type="ECO:0000256" key="5">
    <source>
        <dbReference type="HAMAP-Rule" id="MF_00651"/>
    </source>
</evidence>
<dbReference type="InterPro" id="IPR037027">
    <property type="entry name" value="YqgF/RNaseH-like_dom_sf"/>
</dbReference>
<organism evidence="7 8">
    <name type="scientific">Armatimonas rosea</name>
    <dbReference type="NCBI Taxonomy" id="685828"/>
    <lineage>
        <taxon>Bacteria</taxon>
        <taxon>Bacillati</taxon>
        <taxon>Armatimonadota</taxon>
        <taxon>Armatimonadia</taxon>
        <taxon>Armatimonadales</taxon>
        <taxon>Armatimonadaceae</taxon>
        <taxon>Armatimonas</taxon>
    </lineage>
</organism>
<dbReference type="InterPro" id="IPR012337">
    <property type="entry name" value="RNaseH-like_sf"/>
</dbReference>
<evidence type="ECO:0000256" key="2">
    <source>
        <dbReference type="ARBA" id="ARBA00022517"/>
    </source>
</evidence>
<comment type="subcellular location">
    <subcellularLocation>
        <location evidence="5">Cytoplasm</location>
    </subcellularLocation>
</comment>
<comment type="similarity">
    <text evidence="5">Belongs to the YqgF HJR family.</text>
</comment>
<dbReference type="EMBL" id="JACHGW010000001">
    <property type="protein sequence ID" value="MBB6049172.1"/>
    <property type="molecule type" value="Genomic_DNA"/>
</dbReference>
<dbReference type="Pfam" id="PF03652">
    <property type="entry name" value="RuvX"/>
    <property type="match status" value="1"/>
</dbReference>
<dbReference type="InterPro" id="IPR005227">
    <property type="entry name" value="YqgF"/>
</dbReference>
<evidence type="ECO:0000256" key="1">
    <source>
        <dbReference type="ARBA" id="ARBA00022490"/>
    </source>
</evidence>
<dbReference type="AlphaFoldDB" id="A0A7W9W633"/>
<evidence type="ECO:0000313" key="8">
    <source>
        <dbReference type="Proteomes" id="UP000520814"/>
    </source>
</evidence>
<dbReference type="GO" id="GO:0016788">
    <property type="term" value="F:hydrolase activity, acting on ester bonds"/>
    <property type="evidence" value="ECO:0007669"/>
    <property type="project" value="UniProtKB-UniRule"/>
</dbReference>
<dbReference type="Proteomes" id="UP000520814">
    <property type="component" value="Unassembled WGS sequence"/>
</dbReference>
<dbReference type="InterPro" id="IPR006641">
    <property type="entry name" value="YqgF/RNaseH-like_dom"/>
</dbReference>
<dbReference type="EC" id="3.1.-.-" evidence="5"/>
<name>A0A7W9W633_ARMRO</name>
<dbReference type="CDD" id="cd16964">
    <property type="entry name" value="YqgF"/>
    <property type="match status" value="1"/>
</dbReference>
<dbReference type="Gene3D" id="3.30.420.140">
    <property type="entry name" value="YqgF/RNase H-like domain"/>
    <property type="match status" value="1"/>
</dbReference>
<keyword evidence="2 5" id="KW-0690">Ribosome biogenesis</keyword>
<dbReference type="SUPFAM" id="SSF53098">
    <property type="entry name" value="Ribonuclease H-like"/>
    <property type="match status" value="1"/>
</dbReference>
<dbReference type="GO" id="GO:0005829">
    <property type="term" value="C:cytosol"/>
    <property type="evidence" value="ECO:0007669"/>
    <property type="project" value="TreeGrafter"/>
</dbReference>
<dbReference type="SMART" id="SM00732">
    <property type="entry name" value="YqgFc"/>
    <property type="match status" value="1"/>
</dbReference>
<dbReference type="RefSeq" id="WP_184192788.1">
    <property type="nucleotide sequence ID" value="NZ_JACHGW010000001.1"/>
</dbReference>
<dbReference type="NCBIfam" id="TIGR00250">
    <property type="entry name" value="RNAse_H_YqgF"/>
    <property type="match status" value="1"/>
</dbReference>